<reference evidence="1 2" key="1">
    <citation type="journal article" date="2012" name="J. Bacteriol.">
        <title>Genome sequence of Rhizobium grahamii CCGE502, a broad-host-range symbiont with low nodulation competitiveness in Phaseolus vulgaris.</title>
        <authorList>
            <person name="Althabegoiti M.J."/>
            <person name="Lozano L."/>
            <person name="Torres-Tejerizo G."/>
            <person name="Ormeno-Orrillo E."/>
            <person name="Rogel M.A."/>
            <person name="Gonzalez V."/>
            <person name="Martinez-Romero E."/>
        </authorList>
    </citation>
    <scope>NUCLEOTIDE SEQUENCE [LARGE SCALE GENOMIC DNA]</scope>
    <source>
        <strain evidence="1 2">CCGE 502</strain>
    </source>
</reference>
<accession>S3H9K6</accession>
<name>S3H9K6_9HYPH</name>
<proteinExistence type="predicted"/>
<evidence type="ECO:0000313" key="1">
    <source>
        <dbReference type="EMBL" id="EPE95259.1"/>
    </source>
</evidence>
<organism evidence="1 2">
    <name type="scientific">Rhizobium grahamii CCGE 502</name>
    <dbReference type="NCBI Taxonomy" id="990285"/>
    <lineage>
        <taxon>Bacteria</taxon>
        <taxon>Pseudomonadati</taxon>
        <taxon>Pseudomonadota</taxon>
        <taxon>Alphaproteobacteria</taxon>
        <taxon>Hyphomicrobiales</taxon>
        <taxon>Rhizobiaceae</taxon>
        <taxon>Rhizobium/Agrobacterium group</taxon>
        <taxon>Rhizobium</taxon>
    </lineage>
</organism>
<dbReference type="EMBL" id="AEYE02000031">
    <property type="protein sequence ID" value="EPE95259.1"/>
    <property type="molecule type" value="Genomic_DNA"/>
</dbReference>
<protein>
    <submittedName>
        <fullName evidence="1">Uncharacterized protein</fullName>
    </submittedName>
</protein>
<sequence>MAGAAAKGGAAVSPNWPYCAGVSFATTMPATIPTVSSRNCLMEGVVQMRPECGGISVDFIDMQLRLVVSRHHDLEGHGYRCRLLAVVRL</sequence>
<comment type="caution">
    <text evidence="1">The sequence shown here is derived from an EMBL/GenBank/DDBJ whole genome shotgun (WGS) entry which is preliminary data.</text>
</comment>
<dbReference type="AlphaFoldDB" id="S3H9K6"/>
<dbReference type="HOGENOM" id="CLU_2452506_0_0_5"/>
<evidence type="ECO:0000313" key="2">
    <source>
        <dbReference type="Proteomes" id="UP000014411"/>
    </source>
</evidence>
<gene>
    <name evidence="1" type="ORF">RGCCGE502_25273</name>
</gene>
<keyword evidence="2" id="KW-1185">Reference proteome</keyword>
<dbReference type="Proteomes" id="UP000014411">
    <property type="component" value="Unassembled WGS sequence"/>
</dbReference>